<proteinExistence type="predicted"/>
<evidence type="ECO:0000313" key="1">
    <source>
        <dbReference type="EMBL" id="DAE27750.1"/>
    </source>
</evidence>
<reference evidence="1" key="1">
    <citation type="journal article" date="2021" name="Proc. Natl. Acad. Sci. U.S.A.">
        <title>A Catalog of Tens of Thousands of Viruses from Human Metagenomes Reveals Hidden Associations with Chronic Diseases.</title>
        <authorList>
            <person name="Tisza M.J."/>
            <person name="Buck C.B."/>
        </authorList>
    </citation>
    <scope>NUCLEOTIDE SEQUENCE</scope>
    <source>
        <strain evidence="1">CtpeS3</strain>
    </source>
</reference>
<protein>
    <submittedName>
        <fullName evidence="1">Uncharacterized protein</fullName>
    </submittedName>
</protein>
<organism evidence="1">
    <name type="scientific">virus sp. ctpeS3</name>
    <dbReference type="NCBI Taxonomy" id="2826815"/>
    <lineage>
        <taxon>Viruses</taxon>
    </lineage>
</organism>
<sequence length="62" mass="7372">MPGISFLSHPRLVFCNFKTYRAEKINKEIDNCIRNVYMMYTGLYTICIRSIGKVRLGKYIYQ</sequence>
<accession>A0A8S5R8K8</accession>
<dbReference type="EMBL" id="BK015845">
    <property type="protein sequence ID" value="DAE27750.1"/>
    <property type="molecule type" value="Genomic_DNA"/>
</dbReference>
<name>A0A8S5R8K8_9VIRU</name>